<dbReference type="AlphaFoldDB" id="K2FYY0"/>
<sequence length="304" mass="36068">KLNVWNLISYEENVNDPRYIMKTNINVQMADLLKWKNHNNTDLISDTLPKNTFEGNWTVKYFDFSNQEISASNENNKWKILTLKGNNTSFISPTDYKLKVTWQKTIIVKWWNLYINADIYNEDDKNSLLVIVVKRDPNHYENWWNIYINPDVTNIDAVLIADWSILNFNWTSVVSSENSLRRQLLIFWHLSSSNTTWTGVASYWSDAYIKYWKNRIDSKYDIKNFRFFSLIPNFSWECVGKTTAPSNSGWTWILKYAFAWKKQCWTTDSVAWWLRGTNDTNPLILQPNPNIQLLNPFILQTSNR</sequence>
<feature type="non-terminal residue" evidence="1">
    <location>
        <position position="1"/>
    </location>
</feature>
<comment type="caution">
    <text evidence="1">The sequence shown here is derived from an EMBL/GenBank/DDBJ whole genome shotgun (WGS) entry which is preliminary data.</text>
</comment>
<protein>
    <submittedName>
        <fullName evidence="1">Uncharacterized protein</fullName>
    </submittedName>
</protein>
<proteinExistence type="predicted"/>
<organism evidence="1">
    <name type="scientific">uncultured bacterium</name>
    <name type="common">gcode 4</name>
    <dbReference type="NCBI Taxonomy" id="1234023"/>
    <lineage>
        <taxon>Bacteria</taxon>
        <taxon>environmental samples</taxon>
    </lineage>
</organism>
<evidence type="ECO:0000313" key="1">
    <source>
        <dbReference type="EMBL" id="EKE27107.1"/>
    </source>
</evidence>
<gene>
    <name evidence="1" type="ORF">ACD_4C00041G0005</name>
</gene>
<reference evidence="1" key="1">
    <citation type="journal article" date="2012" name="Science">
        <title>Fermentation, hydrogen, and sulfur metabolism in multiple uncultivated bacterial phyla.</title>
        <authorList>
            <person name="Wrighton K.C."/>
            <person name="Thomas B.C."/>
            <person name="Sharon I."/>
            <person name="Miller C.S."/>
            <person name="Castelle C.J."/>
            <person name="VerBerkmoes N.C."/>
            <person name="Wilkins M.J."/>
            <person name="Hettich R.L."/>
            <person name="Lipton M.S."/>
            <person name="Williams K.H."/>
            <person name="Long P.E."/>
            <person name="Banfield J.F."/>
        </authorList>
    </citation>
    <scope>NUCLEOTIDE SEQUENCE [LARGE SCALE GENOMIC DNA]</scope>
</reference>
<accession>K2FYY0</accession>
<dbReference type="EMBL" id="AMFJ01000557">
    <property type="protein sequence ID" value="EKE27107.1"/>
    <property type="molecule type" value="Genomic_DNA"/>
</dbReference>
<name>K2FYY0_9BACT</name>